<keyword evidence="1" id="KW-0812">Transmembrane</keyword>
<sequence>MNNNMKLYRVDKRLYNVGDEILPDTNYPQALNNEDKEILERKLDEKRTIKKTRKEYLFLFNSLYHALIFFSKYGGNIYEVEIERDKLLFRGDMNKLDNILDALRFYDEDSIASFVNEYWKAGTHTFSPCYEYLCTKAKVIKCIRLEISKEDFYRELNNASNCVEQTRTYHKLFNEQYQD</sequence>
<dbReference type="Proteomes" id="UP000229111">
    <property type="component" value="Unassembled WGS sequence"/>
</dbReference>
<reference evidence="2 3" key="1">
    <citation type="submission" date="2017-11" db="EMBL/GenBank/DDBJ databases">
        <title>Genome sequencing of Prevotella intermedia KCOM 1101.</title>
        <authorList>
            <person name="Kook J.-K."/>
            <person name="Park S.-N."/>
            <person name="Lim Y.K."/>
        </authorList>
    </citation>
    <scope>NUCLEOTIDE SEQUENCE [LARGE SCALE GENOMIC DNA]</scope>
    <source>
        <strain evidence="2 3">KCOM 1101</strain>
    </source>
</reference>
<feature type="transmembrane region" description="Helical" evidence="1">
    <location>
        <begin position="56"/>
        <end position="75"/>
    </location>
</feature>
<name>A0AAJ3RL07_PREIN</name>
<organism evidence="2 3">
    <name type="scientific">Prevotella intermedia</name>
    <dbReference type="NCBI Taxonomy" id="28131"/>
    <lineage>
        <taxon>Bacteria</taxon>
        <taxon>Pseudomonadati</taxon>
        <taxon>Bacteroidota</taxon>
        <taxon>Bacteroidia</taxon>
        <taxon>Bacteroidales</taxon>
        <taxon>Prevotellaceae</taxon>
        <taxon>Prevotella</taxon>
    </lineage>
</organism>
<proteinExistence type="predicted"/>
<keyword evidence="1" id="KW-1133">Transmembrane helix</keyword>
<evidence type="ECO:0000256" key="1">
    <source>
        <dbReference type="SAM" id="Phobius"/>
    </source>
</evidence>
<dbReference type="SUPFAM" id="SSF56399">
    <property type="entry name" value="ADP-ribosylation"/>
    <property type="match status" value="1"/>
</dbReference>
<evidence type="ECO:0000313" key="2">
    <source>
        <dbReference type="EMBL" id="PIK18826.1"/>
    </source>
</evidence>
<dbReference type="AlphaFoldDB" id="A0AAJ3RL07"/>
<dbReference type="EMBL" id="PEKM01000001">
    <property type="protein sequence ID" value="PIK18826.1"/>
    <property type="molecule type" value="Genomic_DNA"/>
</dbReference>
<dbReference type="RefSeq" id="WP_099891886.1">
    <property type="nucleotide sequence ID" value="NZ_CP024732.1"/>
</dbReference>
<keyword evidence="1" id="KW-0472">Membrane</keyword>
<protein>
    <submittedName>
        <fullName evidence="2">Toxin-antitoxin system protein</fullName>
    </submittedName>
</protein>
<gene>
    <name evidence="2" type="ORF">CTI16_06960</name>
</gene>
<accession>A0AAJ3RL07</accession>
<comment type="caution">
    <text evidence="2">The sequence shown here is derived from an EMBL/GenBank/DDBJ whole genome shotgun (WGS) entry which is preliminary data.</text>
</comment>
<evidence type="ECO:0000313" key="3">
    <source>
        <dbReference type="Proteomes" id="UP000229111"/>
    </source>
</evidence>